<feature type="signal peptide" evidence="3">
    <location>
        <begin position="1"/>
        <end position="26"/>
    </location>
</feature>
<dbReference type="STRING" id="1391654.AKJ09_03158"/>
<keyword evidence="3" id="KW-0732">Signal</keyword>
<keyword evidence="2" id="KW-0812">Transmembrane</keyword>
<evidence type="ECO:0000256" key="2">
    <source>
        <dbReference type="SAM" id="Phobius"/>
    </source>
</evidence>
<dbReference type="AlphaFoldDB" id="A0A0K1PTN4"/>
<dbReference type="EMBL" id="CP012333">
    <property type="protein sequence ID" value="AKU96494.1"/>
    <property type="molecule type" value="Genomic_DNA"/>
</dbReference>
<evidence type="ECO:0000256" key="3">
    <source>
        <dbReference type="SAM" id="SignalP"/>
    </source>
</evidence>
<name>A0A0K1PTN4_9BACT</name>
<feature type="transmembrane region" description="Helical" evidence="2">
    <location>
        <begin position="135"/>
        <end position="154"/>
    </location>
</feature>
<feature type="transmembrane region" description="Helical" evidence="2">
    <location>
        <begin position="161"/>
        <end position="183"/>
    </location>
</feature>
<sequence length="224" mass="23397">MKAIATVSFVCAFACATSVSIRSASADDVGGAPEQSRTPATEAPAAEPAARVDPLVHVRFELGGDLPYVEQLNGGVWAFVCRAPCDQPLPSTGIYRVRGRKGSPSEPFRLPSSDSRVRVDARVATPLADVLGTTFIALGTVAGVAGAGVAAWPWDHRPPAALGAGIGMAVAGALFVAFGIFMWRYSDSEAVVTSERAEVSADSKRRQPRTSTTGVKWTGTGFVF</sequence>
<feature type="chain" id="PRO_5005466340" description="Integral membrane protein" evidence="3">
    <location>
        <begin position="27"/>
        <end position="224"/>
    </location>
</feature>
<dbReference type="Proteomes" id="UP000064967">
    <property type="component" value="Chromosome"/>
</dbReference>
<accession>A0A0K1PTN4</accession>
<proteinExistence type="predicted"/>
<evidence type="ECO:0000256" key="1">
    <source>
        <dbReference type="SAM" id="MobiDB-lite"/>
    </source>
</evidence>
<keyword evidence="2" id="KW-0472">Membrane</keyword>
<gene>
    <name evidence="4" type="ORF">AKJ09_03158</name>
</gene>
<evidence type="ECO:0000313" key="5">
    <source>
        <dbReference type="Proteomes" id="UP000064967"/>
    </source>
</evidence>
<feature type="region of interest" description="Disordered" evidence="1">
    <location>
        <begin position="26"/>
        <end position="48"/>
    </location>
</feature>
<organism evidence="4 5">
    <name type="scientific">Labilithrix luteola</name>
    <dbReference type="NCBI Taxonomy" id="1391654"/>
    <lineage>
        <taxon>Bacteria</taxon>
        <taxon>Pseudomonadati</taxon>
        <taxon>Myxococcota</taxon>
        <taxon>Polyangia</taxon>
        <taxon>Polyangiales</taxon>
        <taxon>Labilitrichaceae</taxon>
        <taxon>Labilithrix</taxon>
    </lineage>
</organism>
<evidence type="ECO:0000313" key="4">
    <source>
        <dbReference type="EMBL" id="AKU96494.1"/>
    </source>
</evidence>
<dbReference type="PATRIC" id="fig|1391654.3.peg.3193"/>
<keyword evidence="5" id="KW-1185">Reference proteome</keyword>
<reference evidence="4 5" key="1">
    <citation type="submission" date="2015-08" db="EMBL/GenBank/DDBJ databases">
        <authorList>
            <person name="Babu N.S."/>
            <person name="Beckwith C.J."/>
            <person name="Beseler K.G."/>
            <person name="Brison A."/>
            <person name="Carone J.V."/>
            <person name="Caskin T.P."/>
            <person name="Diamond M."/>
            <person name="Durham M.E."/>
            <person name="Foxe J.M."/>
            <person name="Go M."/>
            <person name="Henderson B.A."/>
            <person name="Jones I.B."/>
            <person name="McGettigan J.A."/>
            <person name="Micheletti S.J."/>
            <person name="Nasrallah M.E."/>
            <person name="Ortiz D."/>
            <person name="Piller C.R."/>
            <person name="Privatt S.R."/>
            <person name="Schneider S.L."/>
            <person name="Sharp S."/>
            <person name="Smith T.C."/>
            <person name="Stanton J.D."/>
            <person name="Ullery H.E."/>
            <person name="Wilson R.J."/>
            <person name="Serrano M.G."/>
            <person name="Buck G."/>
            <person name="Lee V."/>
            <person name="Wang Y."/>
            <person name="Carvalho R."/>
            <person name="Voegtly L."/>
            <person name="Shi R."/>
            <person name="Duckworth R."/>
            <person name="Johnson A."/>
            <person name="Loviza R."/>
            <person name="Walstead R."/>
            <person name="Shah Z."/>
            <person name="Kiflezghi M."/>
            <person name="Wade K."/>
            <person name="Ball S.L."/>
            <person name="Bradley K.W."/>
            <person name="Asai D.J."/>
            <person name="Bowman C.A."/>
            <person name="Russell D.A."/>
            <person name="Pope W.H."/>
            <person name="Jacobs-Sera D."/>
            <person name="Hendrix R.W."/>
            <person name="Hatfull G.F."/>
        </authorList>
    </citation>
    <scope>NUCLEOTIDE SEQUENCE [LARGE SCALE GENOMIC DNA]</scope>
    <source>
        <strain evidence="4 5">DSM 27648</strain>
    </source>
</reference>
<protein>
    <recommendedName>
        <fullName evidence="6">Integral membrane protein</fullName>
    </recommendedName>
</protein>
<dbReference type="KEGG" id="llu:AKJ09_03158"/>
<dbReference type="RefSeq" id="WP_146647774.1">
    <property type="nucleotide sequence ID" value="NZ_CP012333.1"/>
</dbReference>
<evidence type="ECO:0008006" key="6">
    <source>
        <dbReference type="Google" id="ProtNLM"/>
    </source>
</evidence>
<feature type="compositionally biased region" description="Low complexity" evidence="1">
    <location>
        <begin position="38"/>
        <end position="48"/>
    </location>
</feature>
<keyword evidence="2" id="KW-1133">Transmembrane helix</keyword>